<reference evidence="1 2" key="1">
    <citation type="submission" date="2018-02" db="EMBL/GenBank/DDBJ databases">
        <title>Reclassifiation of [Polyangium] brachysporum DSM 7029 as Guopingzhaonella breviflexa gen. nov., sp. nov., a member of the family Comamonadaceae.</title>
        <authorList>
            <person name="Tang B."/>
        </authorList>
    </citation>
    <scope>NUCLEOTIDE SEQUENCE [LARGE SCALE GENOMIC DNA]</scope>
    <source>
        <strain evidence="1 2">DSM 15344</strain>
    </source>
</reference>
<name>A0A2S5T2Y7_9BURK</name>
<accession>A0A2S5T2Y7</accession>
<organism evidence="1 2">
    <name type="scientific">Caldimonas thermodepolymerans</name>
    <dbReference type="NCBI Taxonomy" id="215580"/>
    <lineage>
        <taxon>Bacteria</taxon>
        <taxon>Pseudomonadati</taxon>
        <taxon>Pseudomonadota</taxon>
        <taxon>Betaproteobacteria</taxon>
        <taxon>Burkholderiales</taxon>
        <taxon>Sphaerotilaceae</taxon>
        <taxon>Caldimonas</taxon>
    </lineage>
</organism>
<keyword evidence="2" id="KW-1185">Reference proteome</keyword>
<gene>
    <name evidence="1" type="ORF">C1702_12765</name>
</gene>
<dbReference type="Proteomes" id="UP000239406">
    <property type="component" value="Unassembled WGS sequence"/>
</dbReference>
<evidence type="ECO:0000313" key="1">
    <source>
        <dbReference type="EMBL" id="PPE69361.1"/>
    </source>
</evidence>
<dbReference type="EMBL" id="PSNY01000013">
    <property type="protein sequence ID" value="PPE69361.1"/>
    <property type="molecule type" value="Genomic_DNA"/>
</dbReference>
<dbReference type="AlphaFoldDB" id="A0A2S5T2Y7"/>
<dbReference type="RefSeq" id="WP_104358094.1">
    <property type="nucleotide sequence ID" value="NZ_CP064338.1"/>
</dbReference>
<proteinExistence type="predicted"/>
<comment type="caution">
    <text evidence="1">The sequence shown here is derived from an EMBL/GenBank/DDBJ whole genome shotgun (WGS) entry which is preliminary data.</text>
</comment>
<evidence type="ECO:0000313" key="2">
    <source>
        <dbReference type="Proteomes" id="UP000239406"/>
    </source>
</evidence>
<protein>
    <submittedName>
        <fullName evidence="1">Uncharacterized protein</fullName>
    </submittedName>
</protein>
<sequence>MQRRTLLRLGIGSAVLLALAGGGAQLLRPGLQQGRLGAPAREVLHAVARAVLDGSLPEDAAMREAALQAQVDRVEALIMGLPAATQRELSQLLGLLGTAAGRMALAGLTAPWTQASVAQLQQALEALRQSKLSLRRQAYHGLRDLTNAAFYAVPGHWALMGYPGPTEP</sequence>